<gene>
    <name evidence="1" type="ORF">EV211_11813</name>
</gene>
<organism evidence="1 2">
    <name type="scientific">Aminicella lysinilytica</name>
    <dbReference type="NCBI Taxonomy" id="433323"/>
    <lineage>
        <taxon>Bacteria</taxon>
        <taxon>Bacillati</taxon>
        <taxon>Bacillota</taxon>
        <taxon>Clostridia</taxon>
        <taxon>Peptostreptococcales</taxon>
        <taxon>Anaerovoracaceae</taxon>
        <taxon>Aminicella</taxon>
    </lineage>
</organism>
<sequence>MTAIAVTARPKTPFYRSRKSRNYRRTAENALFAGLFRPFYYRNLCIKNVVLIDLA</sequence>
<reference evidence="1 2" key="1">
    <citation type="submission" date="2019-03" db="EMBL/GenBank/DDBJ databases">
        <title>Genomic Encyclopedia of Type Strains, Phase IV (KMG-IV): sequencing the most valuable type-strain genomes for metagenomic binning, comparative biology and taxonomic classification.</title>
        <authorList>
            <person name="Goeker M."/>
        </authorList>
    </citation>
    <scope>NUCLEOTIDE SEQUENCE [LARGE SCALE GENOMIC DNA]</scope>
    <source>
        <strain evidence="1 2">DSM 28287</strain>
    </source>
</reference>
<protein>
    <submittedName>
        <fullName evidence="1">Uncharacterized protein</fullName>
    </submittedName>
</protein>
<comment type="caution">
    <text evidence="1">The sequence shown here is derived from an EMBL/GenBank/DDBJ whole genome shotgun (WGS) entry which is preliminary data.</text>
</comment>
<evidence type="ECO:0000313" key="1">
    <source>
        <dbReference type="EMBL" id="TDP55959.1"/>
    </source>
</evidence>
<accession>A0A4R6Q4T1</accession>
<proteinExistence type="predicted"/>
<keyword evidence="2" id="KW-1185">Reference proteome</keyword>
<evidence type="ECO:0000313" key="2">
    <source>
        <dbReference type="Proteomes" id="UP000295500"/>
    </source>
</evidence>
<dbReference type="Proteomes" id="UP000295500">
    <property type="component" value="Unassembled WGS sequence"/>
</dbReference>
<dbReference type="EMBL" id="SNXO01000018">
    <property type="protein sequence ID" value="TDP55959.1"/>
    <property type="molecule type" value="Genomic_DNA"/>
</dbReference>
<name>A0A4R6Q4T1_9FIRM</name>
<dbReference type="AlphaFoldDB" id="A0A4R6Q4T1"/>